<reference evidence="1" key="1">
    <citation type="submission" date="2016-02" db="EMBL/GenBank/DDBJ databases">
        <title>Draft Genome Sequence of Sporotomaculum syntrophicum Strain FB, a Syntrophic Benzoate Degrader.</title>
        <authorList>
            <person name="Nobu M.K."/>
            <person name="Narihiro T."/>
            <person name="Qiu Y.-L."/>
            <person name="Ohashi A."/>
            <person name="Liu W.-T."/>
            <person name="Yuji S."/>
        </authorList>
    </citation>
    <scope>NUCLEOTIDE SEQUENCE</scope>
    <source>
        <strain evidence="1">FB</strain>
    </source>
</reference>
<proteinExistence type="predicted"/>
<organism evidence="1 2">
    <name type="scientific">Sporotomaculum syntrophicum</name>
    <dbReference type="NCBI Taxonomy" id="182264"/>
    <lineage>
        <taxon>Bacteria</taxon>
        <taxon>Bacillati</taxon>
        <taxon>Bacillota</taxon>
        <taxon>Clostridia</taxon>
        <taxon>Eubacteriales</taxon>
        <taxon>Desulfallaceae</taxon>
        <taxon>Sporotomaculum</taxon>
    </lineage>
</organism>
<dbReference type="Proteomes" id="UP000798488">
    <property type="component" value="Unassembled WGS sequence"/>
</dbReference>
<gene>
    <name evidence="1" type="ORF">SPSYN_00365</name>
</gene>
<evidence type="ECO:0000313" key="1">
    <source>
        <dbReference type="EMBL" id="KAF1086646.1"/>
    </source>
</evidence>
<comment type="caution">
    <text evidence="1">The sequence shown here is derived from an EMBL/GenBank/DDBJ whole genome shotgun (WGS) entry which is preliminary data.</text>
</comment>
<keyword evidence="2" id="KW-1185">Reference proteome</keyword>
<dbReference type="EMBL" id="LSRS01000001">
    <property type="protein sequence ID" value="KAF1086646.1"/>
    <property type="molecule type" value="Genomic_DNA"/>
</dbReference>
<evidence type="ECO:0000313" key="2">
    <source>
        <dbReference type="Proteomes" id="UP000798488"/>
    </source>
</evidence>
<sequence>MKFYPGRQIVCPGRSFRGSTLGLSSRSFSTVVPVAKAIVYRVSPRATNQNTPEGQTLSGGRQIFWPVCKLAGSISGLSCVSVEMVVPTKDAIKYSVSPGVTIQYRPEEQGT</sequence>
<dbReference type="AlphaFoldDB" id="A0A9D2WTI6"/>
<name>A0A9D2WTI6_9FIRM</name>
<protein>
    <submittedName>
        <fullName evidence="1">Uncharacterized protein</fullName>
    </submittedName>
</protein>
<accession>A0A9D2WTI6</accession>